<dbReference type="EMBL" id="JAVLET010000001">
    <property type="protein sequence ID" value="KAL0475670.1"/>
    <property type="molecule type" value="Genomic_DNA"/>
</dbReference>
<dbReference type="Proteomes" id="UP001451303">
    <property type="component" value="Unassembled WGS sequence"/>
</dbReference>
<sequence>MCRKLWPVYSCGHEQIPAQSTRTESCGNSCPEHSWGSGYYQLPTDCGNVRCSTAIRNMLDKGQVKIADWKWNYGAHAGSNNYSGGGGGSSSGMGYHGGGAGGGGGDTTSYGGYGGGYGGGYAGFSPMPPQSGPSVSSCPVHGGYYNLAPLPAPFLQPYHNTGSGYYYQGYSNSNPVLRPMSAPPAPFFGQPFFPPFPPYGGGSQGCPPPTTVVRYRR</sequence>
<gene>
    <name evidence="1" type="ORF">QR685DRAFT_513345</name>
</gene>
<reference evidence="1 2" key="1">
    <citation type="submission" date="2023-09" db="EMBL/GenBank/DDBJ databases">
        <title>Multi-omics analysis of a traditional fermented food reveals byproduct-associated fungal strains for waste-to-food upcycling.</title>
        <authorList>
            <consortium name="Lawrence Berkeley National Laboratory"/>
            <person name="Rekdal V.M."/>
            <person name="Villalobos-Escobedo J.M."/>
            <person name="Rodriguez-Valeron N."/>
            <person name="Garcia M.O."/>
            <person name="Vasquez D.P."/>
            <person name="Damayanti I."/>
            <person name="Sorensen P.M."/>
            <person name="Baidoo E.E."/>
            <person name="De Carvalho A.C."/>
            <person name="Riley R."/>
            <person name="Lipzen A."/>
            <person name="He G."/>
            <person name="Yan M."/>
            <person name="Haridas S."/>
            <person name="Daum C."/>
            <person name="Yoshinaga Y."/>
            <person name="Ng V."/>
            <person name="Grigoriev I.V."/>
            <person name="Munk R."/>
            <person name="Nuraida L."/>
            <person name="Wijaya C.H."/>
            <person name="Morales P.-C."/>
            <person name="Keasling J.D."/>
        </authorList>
    </citation>
    <scope>NUCLEOTIDE SEQUENCE [LARGE SCALE GENOMIC DNA]</scope>
    <source>
        <strain evidence="1 2">FGSC 2613</strain>
    </source>
</reference>
<name>A0ABR3DSN0_NEUIN</name>
<accession>A0ABR3DSN0</accession>
<proteinExistence type="predicted"/>
<keyword evidence="2" id="KW-1185">Reference proteome</keyword>
<comment type="caution">
    <text evidence="1">The sequence shown here is derived from an EMBL/GenBank/DDBJ whole genome shotgun (WGS) entry which is preliminary data.</text>
</comment>
<organism evidence="1 2">
    <name type="scientific">Neurospora intermedia</name>
    <dbReference type="NCBI Taxonomy" id="5142"/>
    <lineage>
        <taxon>Eukaryota</taxon>
        <taxon>Fungi</taxon>
        <taxon>Dikarya</taxon>
        <taxon>Ascomycota</taxon>
        <taxon>Pezizomycotina</taxon>
        <taxon>Sordariomycetes</taxon>
        <taxon>Sordariomycetidae</taxon>
        <taxon>Sordariales</taxon>
        <taxon>Sordariaceae</taxon>
        <taxon>Neurospora</taxon>
    </lineage>
</organism>
<evidence type="ECO:0000313" key="1">
    <source>
        <dbReference type="EMBL" id="KAL0475670.1"/>
    </source>
</evidence>
<protein>
    <submittedName>
        <fullName evidence="1">Uncharacterized protein</fullName>
    </submittedName>
</protein>
<evidence type="ECO:0000313" key="2">
    <source>
        <dbReference type="Proteomes" id="UP001451303"/>
    </source>
</evidence>